<evidence type="ECO:0000313" key="8">
    <source>
        <dbReference type="EMBL" id="MDC0721640.1"/>
    </source>
</evidence>
<comment type="caution">
    <text evidence="8">The sequence shown here is derived from an EMBL/GenBank/DDBJ whole genome shotgun (WGS) entry which is preliminary data.</text>
</comment>
<evidence type="ECO:0000256" key="5">
    <source>
        <dbReference type="PROSITE-ProRule" id="PRU10141"/>
    </source>
</evidence>
<dbReference type="PANTHER" id="PTHR43289:SF6">
    <property type="entry name" value="SERINE_THREONINE-PROTEIN KINASE NEKL-3"/>
    <property type="match status" value="1"/>
</dbReference>
<dbReference type="RefSeq" id="WP_272090143.1">
    <property type="nucleotide sequence ID" value="NZ_JAQNDL010000003.1"/>
</dbReference>
<proteinExistence type="predicted"/>
<organism evidence="8 9">
    <name type="scientific">Nannocystis bainbridge</name>
    <dbReference type="NCBI Taxonomy" id="2995303"/>
    <lineage>
        <taxon>Bacteria</taxon>
        <taxon>Pseudomonadati</taxon>
        <taxon>Myxococcota</taxon>
        <taxon>Polyangia</taxon>
        <taxon>Nannocystales</taxon>
        <taxon>Nannocystaceae</taxon>
        <taxon>Nannocystis</taxon>
    </lineage>
</organism>
<feature type="compositionally biased region" description="Polar residues" evidence="6">
    <location>
        <begin position="366"/>
        <end position="375"/>
    </location>
</feature>
<gene>
    <name evidence="8" type="ORF">POL25_32325</name>
</gene>
<dbReference type="InterPro" id="IPR017441">
    <property type="entry name" value="Protein_kinase_ATP_BS"/>
</dbReference>
<reference evidence="8 9" key="1">
    <citation type="submission" date="2022-11" db="EMBL/GenBank/DDBJ databases">
        <title>Minimal conservation of predation-associated metabolite biosynthetic gene clusters underscores biosynthetic potential of Myxococcota including descriptions for ten novel species: Archangium lansinium sp. nov., Myxococcus landrumus sp. nov., Nannocystis bai.</title>
        <authorList>
            <person name="Ahearne A."/>
            <person name="Stevens C."/>
            <person name="Dowd S."/>
        </authorList>
    </citation>
    <scope>NUCLEOTIDE SEQUENCE [LARGE SCALE GENOMIC DNA]</scope>
    <source>
        <strain evidence="8 9">BB15-2</strain>
    </source>
</reference>
<dbReference type="PROSITE" id="PS50011">
    <property type="entry name" value="PROTEIN_KINASE_DOM"/>
    <property type="match status" value="1"/>
</dbReference>
<feature type="domain" description="Protein kinase" evidence="7">
    <location>
        <begin position="14"/>
        <end position="282"/>
    </location>
</feature>
<dbReference type="Proteomes" id="UP001221686">
    <property type="component" value="Unassembled WGS sequence"/>
</dbReference>
<feature type="compositionally biased region" description="Low complexity" evidence="6">
    <location>
        <begin position="344"/>
        <end position="359"/>
    </location>
</feature>
<keyword evidence="1" id="KW-0808">Transferase</keyword>
<dbReference type="CDD" id="cd14014">
    <property type="entry name" value="STKc_PknB_like"/>
    <property type="match status" value="1"/>
</dbReference>
<protein>
    <submittedName>
        <fullName evidence="8">Protein kinase</fullName>
    </submittedName>
</protein>
<dbReference type="InterPro" id="IPR011009">
    <property type="entry name" value="Kinase-like_dom_sf"/>
</dbReference>
<dbReference type="SMART" id="SM00220">
    <property type="entry name" value="S_TKc"/>
    <property type="match status" value="1"/>
</dbReference>
<keyword evidence="2 5" id="KW-0547">Nucleotide-binding</keyword>
<feature type="binding site" evidence="5">
    <location>
        <position position="43"/>
    </location>
    <ligand>
        <name>ATP</name>
        <dbReference type="ChEBI" id="CHEBI:30616"/>
    </ligand>
</feature>
<evidence type="ECO:0000313" key="9">
    <source>
        <dbReference type="Proteomes" id="UP001221686"/>
    </source>
</evidence>
<dbReference type="PROSITE" id="PS00108">
    <property type="entry name" value="PROTEIN_KINASE_ST"/>
    <property type="match status" value="1"/>
</dbReference>
<dbReference type="Gene3D" id="3.30.200.20">
    <property type="entry name" value="Phosphorylase Kinase, domain 1"/>
    <property type="match status" value="1"/>
</dbReference>
<dbReference type="GO" id="GO:0016301">
    <property type="term" value="F:kinase activity"/>
    <property type="evidence" value="ECO:0007669"/>
    <property type="project" value="UniProtKB-KW"/>
</dbReference>
<keyword evidence="4 5" id="KW-0067">ATP-binding</keyword>
<dbReference type="InterPro" id="IPR000719">
    <property type="entry name" value="Prot_kinase_dom"/>
</dbReference>
<accession>A0ABT5E8A1</accession>
<evidence type="ECO:0000256" key="2">
    <source>
        <dbReference type="ARBA" id="ARBA00022741"/>
    </source>
</evidence>
<keyword evidence="3 8" id="KW-0418">Kinase</keyword>
<name>A0ABT5E8A1_9BACT</name>
<feature type="region of interest" description="Disordered" evidence="6">
    <location>
        <begin position="318"/>
        <end position="390"/>
    </location>
</feature>
<dbReference type="SUPFAM" id="SSF56112">
    <property type="entry name" value="Protein kinase-like (PK-like)"/>
    <property type="match status" value="1"/>
</dbReference>
<dbReference type="Gene3D" id="1.10.510.10">
    <property type="entry name" value="Transferase(Phosphotransferase) domain 1"/>
    <property type="match status" value="1"/>
</dbReference>
<dbReference type="EMBL" id="JAQNDL010000003">
    <property type="protein sequence ID" value="MDC0721640.1"/>
    <property type="molecule type" value="Genomic_DNA"/>
</dbReference>
<evidence type="ECO:0000259" key="7">
    <source>
        <dbReference type="PROSITE" id="PS50011"/>
    </source>
</evidence>
<dbReference type="PANTHER" id="PTHR43289">
    <property type="entry name" value="MITOGEN-ACTIVATED PROTEIN KINASE KINASE KINASE 20-RELATED"/>
    <property type="match status" value="1"/>
</dbReference>
<evidence type="ECO:0000256" key="6">
    <source>
        <dbReference type="SAM" id="MobiDB-lite"/>
    </source>
</evidence>
<dbReference type="Pfam" id="PF00069">
    <property type="entry name" value="Pkinase"/>
    <property type="match status" value="1"/>
</dbReference>
<dbReference type="InterPro" id="IPR008271">
    <property type="entry name" value="Ser/Thr_kinase_AS"/>
</dbReference>
<evidence type="ECO:0000256" key="3">
    <source>
        <dbReference type="ARBA" id="ARBA00022777"/>
    </source>
</evidence>
<sequence>MKRPPAEDLAFGRFKLVRQLGIGAMAVVHLAHDVRGHRDVALKRMLRVNAVTVERFKREYRALAGIRHRGVPAIFDIAESAQGEPYFTMEVVAGETLEYHLRRGPVEPVRALTLAIELGRVLMAVHAAGVVHRDVKPSNVIIEPGDRVRLLDFGICCLTEDYYRQPHLRDVTAEVERWQTLDVRGLGNEQYVDPQLATVGTSPQNDVFSVCVVLYELVTGRPLFDADARRFGEIDAAEFLPGLAPLVHELQRGVSEPLSRHRSMAELVKALEAVRGRIAGWLIEQTRPAPPTRARAWRAPALCLALGCLVGVTLERLASPPRRDDPSLPTAVLPRPDSSVFDLAAPPANSASSQPTSPAKSPPNPGSTTQRTATVEPSAKPKRPESWEARMRHAEARARRCLTKANAKPRPLDVTIAADKPPSVWGATSESPEAQCIREALSHFKLTVAQGQRQHTFFEET</sequence>
<evidence type="ECO:0000256" key="4">
    <source>
        <dbReference type="ARBA" id="ARBA00022840"/>
    </source>
</evidence>
<evidence type="ECO:0000256" key="1">
    <source>
        <dbReference type="ARBA" id="ARBA00022679"/>
    </source>
</evidence>
<dbReference type="PROSITE" id="PS00107">
    <property type="entry name" value="PROTEIN_KINASE_ATP"/>
    <property type="match status" value="1"/>
</dbReference>
<keyword evidence="9" id="KW-1185">Reference proteome</keyword>